<gene>
    <name evidence="1" type="ORF">GCM10010412_081690</name>
</gene>
<name>A0ABN3T4Z3_9ACTN</name>
<accession>A0ABN3T4Z3</accession>
<sequence>MADAVEIVAARATFLAAGHYAPLERALAETGRKPYRLIGQALQPVPPGSVSATWRRPPTYRLFLIGTLGYTPLEIGLRVLPLSVGGGDRRARDRDVRQACADQRLAAVHHGAGDRGHVSDRQLRP</sequence>
<evidence type="ECO:0000313" key="1">
    <source>
        <dbReference type="EMBL" id="GAA2691419.1"/>
    </source>
</evidence>
<proteinExistence type="predicted"/>
<reference evidence="1 2" key="1">
    <citation type="journal article" date="2019" name="Int. J. Syst. Evol. Microbiol.">
        <title>The Global Catalogue of Microorganisms (GCM) 10K type strain sequencing project: providing services to taxonomists for standard genome sequencing and annotation.</title>
        <authorList>
            <consortium name="The Broad Institute Genomics Platform"/>
            <consortium name="The Broad Institute Genome Sequencing Center for Infectious Disease"/>
            <person name="Wu L."/>
            <person name="Ma J."/>
        </authorList>
    </citation>
    <scope>NUCLEOTIDE SEQUENCE [LARGE SCALE GENOMIC DNA]</scope>
    <source>
        <strain evidence="1 2">JCM 6835</strain>
    </source>
</reference>
<dbReference type="EMBL" id="BAAATE010000033">
    <property type="protein sequence ID" value="GAA2691419.1"/>
    <property type="molecule type" value="Genomic_DNA"/>
</dbReference>
<organism evidence="1 2">
    <name type="scientific">Nonomuraea recticatena</name>
    <dbReference type="NCBI Taxonomy" id="46178"/>
    <lineage>
        <taxon>Bacteria</taxon>
        <taxon>Bacillati</taxon>
        <taxon>Actinomycetota</taxon>
        <taxon>Actinomycetes</taxon>
        <taxon>Streptosporangiales</taxon>
        <taxon>Streptosporangiaceae</taxon>
        <taxon>Nonomuraea</taxon>
    </lineage>
</organism>
<comment type="caution">
    <text evidence="1">The sequence shown here is derived from an EMBL/GenBank/DDBJ whole genome shotgun (WGS) entry which is preliminary data.</text>
</comment>
<dbReference type="Proteomes" id="UP001501666">
    <property type="component" value="Unassembled WGS sequence"/>
</dbReference>
<protein>
    <submittedName>
        <fullName evidence="1">Uncharacterized protein</fullName>
    </submittedName>
</protein>
<evidence type="ECO:0000313" key="2">
    <source>
        <dbReference type="Proteomes" id="UP001501666"/>
    </source>
</evidence>
<keyword evidence="2" id="KW-1185">Reference proteome</keyword>